<evidence type="ECO:0000256" key="1">
    <source>
        <dbReference type="SAM" id="MobiDB-lite"/>
    </source>
</evidence>
<keyword evidence="3" id="KW-1185">Reference proteome</keyword>
<accession>A0A8H7Q2N7</accession>
<reference evidence="2" key="1">
    <citation type="submission" date="2020-12" db="EMBL/GenBank/DDBJ databases">
        <title>Metabolic potential, ecology and presence of endohyphal bacteria is reflected in genomic diversity of Mucoromycotina.</title>
        <authorList>
            <person name="Muszewska A."/>
            <person name="Okrasinska A."/>
            <person name="Steczkiewicz K."/>
            <person name="Drgas O."/>
            <person name="Orlowska M."/>
            <person name="Perlinska-Lenart U."/>
            <person name="Aleksandrzak-Piekarczyk T."/>
            <person name="Szatraj K."/>
            <person name="Zielenkiewicz U."/>
            <person name="Pilsyk S."/>
            <person name="Malc E."/>
            <person name="Mieczkowski P."/>
            <person name="Kruszewska J.S."/>
            <person name="Biernat P."/>
            <person name="Pawlowska J."/>
        </authorList>
    </citation>
    <scope>NUCLEOTIDE SEQUENCE</scope>
    <source>
        <strain evidence="2">WA0000067209</strain>
    </source>
</reference>
<dbReference type="EMBL" id="JAEPQZ010000002">
    <property type="protein sequence ID" value="KAG2184420.1"/>
    <property type="molecule type" value="Genomic_DNA"/>
</dbReference>
<dbReference type="GO" id="GO:0006629">
    <property type="term" value="P:lipid metabolic process"/>
    <property type="evidence" value="ECO:0007669"/>
    <property type="project" value="InterPro"/>
</dbReference>
<dbReference type="Gene3D" id="3.20.20.190">
    <property type="entry name" value="Phosphatidylinositol (PI) phosphodiesterase"/>
    <property type="match status" value="1"/>
</dbReference>
<dbReference type="InterPro" id="IPR017946">
    <property type="entry name" value="PLC-like_Pdiesterase_TIM-brl"/>
</dbReference>
<dbReference type="SUPFAM" id="SSF51695">
    <property type="entry name" value="PLC-like phosphodiesterases"/>
    <property type="match status" value="1"/>
</dbReference>
<dbReference type="PANTHER" id="PTHR13593">
    <property type="match status" value="1"/>
</dbReference>
<evidence type="ECO:0000313" key="3">
    <source>
        <dbReference type="Proteomes" id="UP000654370"/>
    </source>
</evidence>
<comment type="caution">
    <text evidence="2">The sequence shown here is derived from an EMBL/GenBank/DDBJ whole genome shotgun (WGS) entry which is preliminary data.</text>
</comment>
<evidence type="ECO:0000313" key="2">
    <source>
        <dbReference type="EMBL" id="KAG2184420.1"/>
    </source>
</evidence>
<name>A0A8H7Q2N7_MORIS</name>
<protein>
    <recommendedName>
        <fullName evidence="4">PLC-like phosphodiesterase</fullName>
    </recommendedName>
</protein>
<gene>
    <name evidence="2" type="ORF">INT43_000329</name>
</gene>
<proteinExistence type="predicted"/>
<dbReference type="GO" id="GO:0008081">
    <property type="term" value="F:phosphoric diester hydrolase activity"/>
    <property type="evidence" value="ECO:0007669"/>
    <property type="project" value="InterPro"/>
</dbReference>
<dbReference type="PANTHER" id="PTHR13593:SF140">
    <property type="entry name" value="PLC-LIKE PHOSPHODIESTERASE"/>
    <property type="match status" value="1"/>
</dbReference>
<dbReference type="AlphaFoldDB" id="A0A8H7Q2N7"/>
<dbReference type="OrthoDB" id="2162799at2759"/>
<dbReference type="InterPro" id="IPR051057">
    <property type="entry name" value="PI-PLC_domain"/>
</dbReference>
<organism evidence="2 3">
    <name type="scientific">Mortierella isabellina</name>
    <name type="common">Filamentous fungus</name>
    <name type="synonym">Umbelopsis isabellina</name>
    <dbReference type="NCBI Taxonomy" id="91625"/>
    <lineage>
        <taxon>Eukaryota</taxon>
        <taxon>Fungi</taxon>
        <taxon>Fungi incertae sedis</taxon>
        <taxon>Mucoromycota</taxon>
        <taxon>Mucoromycotina</taxon>
        <taxon>Umbelopsidomycetes</taxon>
        <taxon>Umbelopsidales</taxon>
        <taxon>Umbelopsidaceae</taxon>
        <taxon>Umbelopsis</taxon>
    </lineage>
</organism>
<evidence type="ECO:0008006" key="4">
    <source>
        <dbReference type="Google" id="ProtNLM"/>
    </source>
</evidence>
<sequence>MLVHSPCESDASGWKSEASIWANCVNILLGLLEETLNNENTPRHKTRKHSIIGRKASKASNSYPIGSGISTPKRKRSFSDEARERKMQKISLNLANDIARSLSVGDSGGERSVHKRRISTSNDDTDMFIDEATTSHASNFSDTQKTNLLIDADISHDGILTESSQPVLRSITELLSTQTLFGNSDALQRQQWMMQQAQIRGMDVARFEMELRHKEQQLQAAVLALSQSHDIRISPDKEFAYMKRHLELMSKTIAWIENDHQWPIEQLFPGWKHFKDHIEKVASYVHMVDDMMNLTNTPFERSDDLLTDIRRLQSQLDDKTRFYNDHIIQGGLQWKAMGFPAQESLIASVKGYFHSLCIGLVSELHLAYATVSSQRDDIGDRASEAAYEKIMEAILEGLEFIGSSMAFTGLGSNKLITGCMGVGTAYGTHVASKLNSLIEEQQPMLNTQKATTMAVDQASKSRKPVRVDIEFMRQIENMTRILAAIQLMQEIHSSSSDYFNSEEQLTDFLDRDKIGTVEGLTSAIIDVAIRAASIIEIHQSGQNNHQRPINIMIRPSHGLVYMEESLFRYTSKVMELSGREARDGSRIQFSYFGFCPLFNKTSFFLVHSSPISSMKLMAISSVLATLAASSYAQTACNGDASLCSKTYNSVTYLMTHNSYGFQQNAAANQHYPITTQLDDGVRGLKLSAVAGNQTGVIELCHTSCSLLDSGTAANTLKTIGSWLDSNPNEVVTIMWNNLGNFPVSAFETAYQGGGSIMNYVYTQPVGSLTWPTLQSLISSGKRLINFVDTGADQTTAPWLMSQFDYVFETPYDNQNLTAFTCTIDRPSNPTSPDSMMYVMNHFLYGVLNIGSTAIEVPQPDTANVTNGQSLADQANQCKSTFGRQPNFLEVDFYDQGECFQTLDSLNGVTYTPKTLGTSTGSASGAKTTIQNSAPSSMSISYLTVGVATVAAVLVAN</sequence>
<dbReference type="Proteomes" id="UP000654370">
    <property type="component" value="Unassembled WGS sequence"/>
</dbReference>
<feature type="region of interest" description="Disordered" evidence="1">
    <location>
        <begin position="62"/>
        <end position="82"/>
    </location>
</feature>
<feature type="non-terminal residue" evidence="2">
    <location>
        <position position="1"/>
    </location>
</feature>
<dbReference type="Pfam" id="PF26146">
    <property type="entry name" value="PI-PLC_X"/>
    <property type="match status" value="1"/>
</dbReference>